<evidence type="ECO:0000313" key="1">
    <source>
        <dbReference type="Proteomes" id="UP000887580"/>
    </source>
</evidence>
<organism evidence="1 2">
    <name type="scientific">Panagrolaimus sp. PS1159</name>
    <dbReference type="NCBI Taxonomy" id="55785"/>
    <lineage>
        <taxon>Eukaryota</taxon>
        <taxon>Metazoa</taxon>
        <taxon>Ecdysozoa</taxon>
        <taxon>Nematoda</taxon>
        <taxon>Chromadorea</taxon>
        <taxon>Rhabditida</taxon>
        <taxon>Tylenchina</taxon>
        <taxon>Panagrolaimomorpha</taxon>
        <taxon>Panagrolaimoidea</taxon>
        <taxon>Panagrolaimidae</taxon>
        <taxon>Panagrolaimus</taxon>
    </lineage>
</organism>
<sequence length="265" mass="30709">MQAMASESSDIHSNAAFLQPTDSVINCEGKNEKNDLFCNYGSRHYCLCHHYPNGFKFLRNTCEHVELPFPQYRINIKMTIKITGNITHSKLEEKIRHDLNRFVGVPLNEWNGVYMVTFIRKKCNKAIQNQIDVYSNIYEPRSDVGIVLNVTKMLKDIVGKEKNGIQILSAHKIETDRIPRVFAIKHFAPMKVKNIDIQRLNNHERPNNGRNFMIFLTQYHIAEIFLIGVALFMNGYIFIKLAKYYNEGKIRFKSIGEPGVLIITK</sequence>
<name>A0AC35EVY9_9BILA</name>
<reference evidence="2" key="1">
    <citation type="submission" date="2022-11" db="UniProtKB">
        <authorList>
            <consortium name="WormBaseParasite"/>
        </authorList>
    </citation>
    <scope>IDENTIFICATION</scope>
</reference>
<evidence type="ECO:0000313" key="2">
    <source>
        <dbReference type="WBParaSite" id="PS1159_v2.g11262.t1"/>
    </source>
</evidence>
<proteinExistence type="predicted"/>
<protein>
    <submittedName>
        <fullName evidence="2">Uncharacterized protein</fullName>
    </submittedName>
</protein>
<accession>A0AC35EVY9</accession>
<dbReference type="WBParaSite" id="PS1159_v2.g11262.t1">
    <property type="protein sequence ID" value="PS1159_v2.g11262.t1"/>
    <property type="gene ID" value="PS1159_v2.g11262"/>
</dbReference>
<dbReference type="Proteomes" id="UP000887580">
    <property type="component" value="Unplaced"/>
</dbReference>